<evidence type="ECO:0000313" key="12">
    <source>
        <dbReference type="Proteomes" id="UP000013911"/>
    </source>
</evidence>
<dbReference type="GO" id="GO:0006355">
    <property type="term" value="P:regulation of DNA-templated transcription"/>
    <property type="evidence" value="ECO:0007669"/>
    <property type="project" value="InterPro"/>
</dbReference>
<dbReference type="GO" id="GO:0000976">
    <property type="term" value="F:transcription cis-regulatory region binding"/>
    <property type="evidence" value="ECO:0007669"/>
    <property type="project" value="TreeGrafter"/>
</dbReference>
<dbReference type="PROSITE" id="PS50110">
    <property type="entry name" value="RESPONSE_REGULATORY"/>
    <property type="match status" value="1"/>
</dbReference>
<evidence type="ECO:0000256" key="1">
    <source>
        <dbReference type="ARBA" id="ARBA00004496"/>
    </source>
</evidence>
<gene>
    <name evidence="11" type="ORF">H131_03874</name>
</gene>
<dbReference type="Proteomes" id="UP000013911">
    <property type="component" value="Unassembled WGS sequence"/>
</dbReference>
<dbReference type="PROSITE" id="PS51755">
    <property type="entry name" value="OMPR_PHOB"/>
    <property type="match status" value="1"/>
</dbReference>
<evidence type="ECO:0000256" key="5">
    <source>
        <dbReference type="ARBA" id="ARBA00023125"/>
    </source>
</evidence>
<dbReference type="SUPFAM" id="SSF52172">
    <property type="entry name" value="CheY-like"/>
    <property type="match status" value="1"/>
</dbReference>
<feature type="DNA-binding region" description="OmpR/PhoB-type" evidence="8">
    <location>
        <begin position="130"/>
        <end position="228"/>
    </location>
</feature>
<sequence>MDVYKIYIIEDDANISKLIVGHLSKYQFECYTVQQFNHIVEEFQEIQPHLVVMDINLPTYDGYFWSRKIRQLSKCPIIIVSARVNDIDQVYGIENGADDFITKPFSLDVLMAKVNGLIRRTYGEYATSDTNTLKITNTTLNPDTVRLQTAEHESLLTLKEMQLSKLLFEAYPNVVPRQKLLSAIWDDVAFVEENTLSVNIGRLRKKFESIQSHLEIKTIRGLGYQLVEAHE</sequence>
<dbReference type="InterPro" id="IPR036388">
    <property type="entry name" value="WH-like_DNA-bd_sf"/>
</dbReference>
<comment type="subcellular location">
    <subcellularLocation>
        <location evidence="1">Cytoplasm</location>
    </subcellularLocation>
</comment>
<keyword evidence="3" id="KW-0902">Two-component regulatory system</keyword>
<organism evidence="11 12">
    <name type="scientific">Lysinibacillus sphaericus OT4b.31</name>
    <dbReference type="NCBI Taxonomy" id="1285586"/>
    <lineage>
        <taxon>Bacteria</taxon>
        <taxon>Bacillati</taxon>
        <taxon>Bacillota</taxon>
        <taxon>Bacilli</taxon>
        <taxon>Bacillales</taxon>
        <taxon>Bacillaceae</taxon>
        <taxon>Lysinibacillus</taxon>
    </lineage>
</organism>
<dbReference type="Gene3D" id="1.10.10.10">
    <property type="entry name" value="Winged helix-like DNA-binding domain superfamily/Winged helix DNA-binding domain"/>
    <property type="match status" value="1"/>
</dbReference>
<dbReference type="PATRIC" id="fig|1285586.5.peg.783"/>
<dbReference type="EMBL" id="AQPX01000008">
    <property type="protein sequence ID" value="EON73770.1"/>
    <property type="molecule type" value="Genomic_DNA"/>
</dbReference>
<evidence type="ECO:0000259" key="10">
    <source>
        <dbReference type="PROSITE" id="PS51755"/>
    </source>
</evidence>
<evidence type="ECO:0000256" key="2">
    <source>
        <dbReference type="ARBA" id="ARBA00022553"/>
    </source>
</evidence>
<proteinExistence type="predicted"/>
<dbReference type="GO" id="GO:0005829">
    <property type="term" value="C:cytosol"/>
    <property type="evidence" value="ECO:0007669"/>
    <property type="project" value="TreeGrafter"/>
</dbReference>
<evidence type="ECO:0000259" key="9">
    <source>
        <dbReference type="PROSITE" id="PS50110"/>
    </source>
</evidence>
<dbReference type="InterPro" id="IPR001789">
    <property type="entry name" value="Sig_transdc_resp-reg_receiver"/>
</dbReference>
<dbReference type="GO" id="GO:0000156">
    <property type="term" value="F:phosphorelay response regulator activity"/>
    <property type="evidence" value="ECO:0007669"/>
    <property type="project" value="TreeGrafter"/>
</dbReference>
<dbReference type="AlphaFoldDB" id="R7ZI51"/>
<evidence type="ECO:0000256" key="3">
    <source>
        <dbReference type="ARBA" id="ARBA00023012"/>
    </source>
</evidence>
<keyword evidence="4" id="KW-0805">Transcription regulation</keyword>
<dbReference type="SUPFAM" id="SSF46894">
    <property type="entry name" value="C-terminal effector domain of the bipartite response regulators"/>
    <property type="match status" value="1"/>
</dbReference>
<evidence type="ECO:0000256" key="4">
    <source>
        <dbReference type="ARBA" id="ARBA00023015"/>
    </source>
</evidence>
<evidence type="ECO:0000313" key="11">
    <source>
        <dbReference type="EMBL" id="EON73770.1"/>
    </source>
</evidence>
<keyword evidence="2 7" id="KW-0597">Phosphoprotein</keyword>
<dbReference type="InterPro" id="IPR039420">
    <property type="entry name" value="WalR-like"/>
</dbReference>
<dbReference type="eggNOG" id="COG0745">
    <property type="taxonomic scope" value="Bacteria"/>
</dbReference>
<comment type="caution">
    <text evidence="11">The sequence shown here is derived from an EMBL/GenBank/DDBJ whole genome shotgun (WGS) entry which is preliminary data.</text>
</comment>
<dbReference type="InterPro" id="IPR016032">
    <property type="entry name" value="Sig_transdc_resp-reg_C-effctor"/>
</dbReference>
<dbReference type="SMART" id="SM00862">
    <property type="entry name" value="Trans_reg_C"/>
    <property type="match status" value="1"/>
</dbReference>
<reference evidence="11 12" key="1">
    <citation type="submission" date="2013-04" db="EMBL/GenBank/DDBJ databases">
        <title>Draft genome of the heavy metal tolerant bacterium Lysinibacillus sphaericus strain OT4b.31.</title>
        <authorList>
            <person name="Pena-Montenegro T.D."/>
            <person name="Dussan J."/>
        </authorList>
    </citation>
    <scope>NUCLEOTIDE SEQUENCE [LARGE SCALE GENOMIC DNA]</scope>
    <source>
        <strain evidence="11 12">OT4b.31</strain>
    </source>
</reference>
<dbReference type="GO" id="GO:0032993">
    <property type="term" value="C:protein-DNA complex"/>
    <property type="evidence" value="ECO:0007669"/>
    <property type="project" value="TreeGrafter"/>
</dbReference>
<evidence type="ECO:0000256" key="7">
    <source>
        <dbReference type="PROSITE-ProRule" id="PRU00169"/>
    </source>
</evidence>
<feature type="domain" description="Response regulatory" evidence="9">
    <location>
        <begin position="5"/>
        <end position="118"/>
    </location>
</feature>
<feature type="domain" description="OmpR/PhoB-type" evidence="10">
    <location>
        <begin position="130"/>
        <end position="228"/>
    </location>
</feature>
<dbReference type="SMART" id="SM00448">
    <property type="entry name" value="REC"/>
    <property type="match status" value="1"/>
</dbReference>
<dbReference type="InterPro" id="IPR011006">
    <property type="entry name" value="CheY-like_superfamily"/>
</dbReference>
<dbReference type="PANTHER" id="PTHR48111:SF43">
    <property type="entry name" value="STAGE 0 SPORULATION PROTEIN A HOMOLOG"/>
    <property type="match status" value="1"/>
</dbReference>
<dbReference type="Pfam" id="PF00072">
    <property type="entry name" value="Response_reg"/>
    <property type="match status" value="1"/>
</dbReference>
<feature type="modified residue" description="4-aspartylphosphate" evidence="7">
    <location>
        <position position="54"/>
    </location>
</feature>
<keyword evidence="5 8" id="KW-0238">DNA-binding</keyword>
<dbReference type="Gene3D" id="6.10.250.690">
    <property type="match status" value="1"/>
</dbReference>
<accession>R7ZI51</accession>
<keyword evidence="6" id="KW-0804">Transcription</keyword>
<evidence type="ECO:0000256" key="8">
    <source>
        <dbReference type="PROSITE-ProRule" id="PRU01091"/>
    </source>
</evidence>
<dbReference type="PANTHER" id="PTHR48111">
    <property type="entry name" value="REGULATOR OF RPOS"/>
    <property type="match status" value="1"/>
</dbReference>
<protein>
    <submittedName>
        <fullName evidence="11">Sensory transduction protein</fullName>
    </submittedName>
</protein>
<dbReference type="Pfam" id="PF00486">
    <property type="entry name" value="Trans_reg_C"/>
    <property type="match status" value="1"/>
</dbReference>
<dbReference type="HOGENOM" id="CLU_000445_30_3_9"/>
<dbReference type="Gene3D" id="3.40.50.2300">
    <property type="match status" value="1"/>
</dbReference>
<dbReference type="CDD" id="cd00383">
    <property type="entry name" value="trans_reg_C"/>
    <property type="match status" value="1"/>
</dbReference>
<evidence type="ECO:0000256" key="6">
    <source>
        <dbReference type="ARBA" id="ARBA00023163"/>
    </source>
</evidence>
<dbReference type="InterPro" id="IPR001867">
    <property type="entry name" value="OmpR/PhoB-type_DNA-bd"/>
</dbReference>
<name>R7ZI51_LYSSH</name>